<evidence type="ECO:0000256" key="1">
    <source>
        <dbReference type="SAM" id="MobiDB-lite"/>
    </source>
</evidence>
<dbReference type="Pfam" id="PF07727">
    <property type="entry name" value="RVT_2"/>
    <property type="match status" value="1"/>
</dbReference>
<protein>
    <recommendedName>
        <fullName evidence="2">Reverse transcriptase Ty1/copia-type domain-containing protein</fullName>
    </recommendedName>
</protein>
<evidence type="ECO:0000313" key="3">
    <source>
        <dbReference type="EMBL" id="GEU62684.1"/>
    </source>
</evidence>
<evidence type="ECO:0000259" key="2">
    <source>
        <dbReference type="Pfam" id="PF07727"/>
    </source>
</evidence>
<organism evidence="3">
    <name type="scientific">Tanacetum cinerariifolium</name>
    <name type="common">Dalmatian daisy</name>
    <name type="synonym">Chrysanthemum cinerariifolium</name>
    <dbReference type="NCBI Taxonomy" id="118510"/>
    <lineage>
        <taxon>Eukaryota</taxon>
        <taxon>Viridiplantae</taxon>
        <taxon>Streptophyta</taxon>
        <taxon>Embryophyta</taxon>
        <taxon>Tracheophyta</taxon>
        <taxon>Spermatophyta</taxon>
        <taxon>Magnoliopsida</taxon>
        <taxon>eudicotyledons</taxon>
        <taxon>Gunneridae</taxon>
        <taxon>Pentapetalae</taxon>
        <taxon>asterids</taxon>
        <taxon>campanulids</taxon>
        <taxon>Asterales</taxon>
        <taxon>Asteraceae</taxon>
        <taxon>Asteroideae</taxon>
        <taxon>Anthemideae</taxon>
        <taxon>Anthemidinae</taxon>
        <taxon>Tanacetum</taxon>
    </lineage>
</organism>
<reference evidence="3" key="1">
    <citation type="journal article" date="2019" name="Sci. Rep.">
        <title>Draft genome of Tanacetum cinerariifolium, the natural source of mosquito coil.</title>
        <authorList>
            <person name="Yamashiro T."/>
            <person name="Shiraishi A."/>
            <person name="Satake H."/>
            <person name="Nakayama K."/>
        </authorList>
    </citation>
    <scope>NUCLEOTIDE SEQUENCE</scope>
</reference>
<feature type="domain" description="Reverse transcriptase Ty1/copia-type" evidence="2">
    <location>
        <begin position="438"/>
        <end position="506"/>
    </location>
</feature>
<gene>
    <name evidence="3" type="ORF">Tci_034662</name>
</gene>
<sequence>MFGTVPAIPPPLGTSYGSTDNLNPNRVDTIPTNDIPNTIPTTNVGQNVVDENLPQFLDSRGGPFVLMSSLSTSDNPLPKRQNQWSNSKSLLANQDKRLKSIIISCLPNDVMKSDNDSDVEEDQRTNNELMADLNVEYHERALLANQKKFYSRSGRVGFARKPIEKTKETCFTHGKLEYCQSSKGIKGKYKRHKPEMVVLIKRINDLTKGKSEKGKNEKGKRITKIRAFMEIAEDEPSFRKADARFGQWVDITMKKADESSSMSIPEITSDSESECETQELLLPLPKLIRAAPVAILKSCSDKKADSSTEQLLLTLIEEESGPKVIFGDDSLGDTEGYGSVNCNGITFTKVAYVNGLKHNLIRISQLEKDIELVNIIREPLAGITTRSRARDSEAGLTHECLYVNFISEMEPKKLIEAVEEEGWIIAMQKELNQFERNNEGIDYEETFAPIARLEAIVVFLAYAAYIGFMVYQMNVKSSFLNGKILKEVYVQQPYRFKSNELPNHVCFQIKQDFKGMSIYQEKYVKDLLKKYELADSALVKCPMLPLNNLGLDESWVFANEMLADMIFNTPHVFVLGLWYQKGLGFDLKAFSDSDYAGCNLDRKTEAEYVAVAGCCA</sequence>
<dbReference type="EMBL" id="BKCJ010004716">
    <property type="protein sequence ID" value="GEU62684.1"/>
    <property type="molecule type" value="Genomic_DNA"/>
</dbReference>
<dbReference type="InterPro" id="IPR013103">
    <property type="entry name" value="RVT_2"/>
</dbReference>
<accession>A0A6L2LQW4</accession>
<comment type="caution">
    <text evidence="3">The sequence shown here is derived from an EMBL/GenBank/DDBJ whole genome shotgun (WGS) entry which is preliminary data.</text>
</comment>
<dbReference type="AlphaFoldDB" id="A0A6L2LQW4"/>
<feature type="region of interest" description="Disordered" evidence="1">
    <location>
        <begin position="1"/>
        <end position="23"/>
    </location>
</feature>
<name>A0A6L2LQW4_TANCI</name>
<proteinExistence type="predicted"/>